<evidence type="ECO:0000313" key="1">
    <source>
        <dbReference type="EMBL" id="KAB7846208.1"/>
    </source>
</evidence>
<protein>
    <submittedName>
        <fullName evidence="1">Uncharacterized protein</fullName>
    </submittedName>
</protein>
<dbReference type="RefSeq" id="WP_152263587.1">
    <property type="nucleotide sequence ID" value="NZ_VOKX01000023.1"/>
</dbReference>
<evidence type="ECO:0000313" key="2">
    <source>
        <dbReference type="Proteomes" id="UP000327000"/>
    </source>
</evidence>
<keyword evidence="2" id="KW-1185">Reference proteome</keyword>
<dbReference type="EMBL" id="VOKX01000023">
    <property type="protein sequence ID" value="KAB7846208.1"/>
    <property type="molecule type" value="Genomic_DNA"/>
</dbReference>
<dbReference type="Proteomes" id="UP000327000">
    <property type="component" value="Unassembled WGS sequence"/>
</dbReference>
<sequence>MSHPADQSPIDVLDTYLEALSDALCDGFDHGADGPPPLPERPVLAGPGAGEGEDELVAWALGRLNGIPREPKDAFQREVNGLLYELRSRRNPWNAAALRLLDDHYTFAATGPRLHEDWTQDAIAVMRRSVPDPRRWVRLDWDRNSTARRTVPAYPFEPPPASGFSQLLHPVEKEAAVASLAIMTESWGTETAPVRSRPDRDAVLADARTLLDRYGPTARFRTTAEAAASDPAHDFIASGLSAYFCFSGFLTCAYIDGIDLWGDLGLIAVSDDEVGLFWAIAAY</sequence>
<dbReference type="AlphaFoldDB" id="A0A5N5W9A6"/>
<name>A0A5N5W9A6_STRMB</name>
<comment type="caution">
    <text evidence="1">The sequence shown here is derived from an EMBL/GenBank/DDBJ whole genome shotgun (WGS) entry which is preliminary data.</text>
</comment>
<dbReference type="OrthoDB" id="4303187at2"/>
<organism evidence="1 2">
    <name type="scientific">Streptomyces mobaraensis</name>
    <name type="common">Streptoverticillium mobaraense</name>
    <dbReference type="NCBI Taxonomy" id="35621"/>
    <lineage>
        <taxon>Bacteria</taxon>
        <taxon>Bacillati</taxon>
        <taxon>Actinomycetota</taxon>
        <taxon>Actinomycetes</taxon>
        <taxon>Kitasatosporales</taxon>
        <taxon>Streptomycetaceae</taxon>
        <taxon>Streptomyces</taxon>
    </lineage>
</organism>
<gene>
    <name evidence="1" type="ORF">FRZ00_13080</name>
</gene>
<proteinExistence type="predicted"/>
<accession>A0A5N5W9A6</accession>
<reference evidence="1 2" key="1">
    <citation type="journal article" date="2019" name="Microb. Cell Fact.">
        <title>Exploring novel herbicidin analogues by transcriptional regulator overexpression and MS/MS molecular networking.</title>
        <authorList>
            <person name="Shi Y."/>
            <person name="Gu R."/>
            <person name="Li Y."/>
            <person name="Wang X."/>
            <person name="Ren W."/>
            <person name="Li X."/>
            <person name="Wang L."/>
            <person name="Xie Y."/>
            <person name="Hong B."/>
        </authorList>
    </citation>
    <scope>NUCLEOTIDE SEQUENCE [LARGE SCALE GENOMIC DNA]</scope>
    <source>
        <strain evidence="1 2">US-43</strain>
    </source>
</reference>